<dbReference type="Pfam" id="PF00085">
    <property type="entry name" value="Thioredoxin"/>
    <property type="match status" value="1"/>
</dbReference>
<feature type="domain" description="Thioredoxin" evidence="1">
    <location>
        <begin position="1"/>
        <end position="108"/>
    </location>
</feature>
<evidence type="ECO:0000313" key="3">
    <source>
        <dbReference type="Proteomes" id="UP000035352"/>
    </source>
</evidence>
<dbReference type="OrthoDB" id="215495at2"/>
<keyword evidence="3" id="KW-1185">Reference proteome</keyword>
<protein>
    <submittedName>
        <fullName evidence="2">Thioredoxin</fullName>
    </submittedName>
</protein>
<dbReference type="PATRIC" id="fig|413882.6.peg.799"/>
<dbReference type="RefSeq" id="WP_047193543.1">
    <property type="nucleotide sequence ID" value="NZ_CP011371.1"/>
</dbReference>
<organism evidence="2 3">
    <name type="scientific">Caldimonas brevitalea</name>
    <dbReference type="NCBI Taxonomy" id="413882"/>
    <lineage>
        <taxon>Bacteria</taxon>
        <taxon>Pseudomonadati</taxon>
        <taxon>Pseudomonadota</taxon>
        <taxon>Betaproteobacteria</taxon>
        <taxon>Burkholderiales</taxon>
        <taxon>Sphaerotilaceae</taxon>
        <taxon>Caldimonas</taxon>
    </lineage>
</organism>
<proteinExistence type="predicted"/>
<accession>A0A0G3BLL0</accession>
<dbReference type="PROSITE" id="PS51352">
    <property type="entry name" value="THIOREDOXIN_2"/>
    <property type="match status" value="1"/>
</dbReference>
<dbReference type="STRING" id="413882.AAW51_0754"/>
<dbReference type="EMBL" id="CP011371">
    <property type="protein sequence ID" value="AKJ27445.1"/>
    <property type="molecule type" value="Genomic_DNA"/>
</dbReference>
<reference evidence="2 3" key="1">
    <citation type="submission" date="2015-05" db="EMBL/GenBank/DDBJ databases">
        <authorList>
            <person name="Tang B."/>
            <person name="Yu Y."/>
        </authorList>
    </citation>
    <scope>NUCLEOTIDE SEQUENCE [LARGE SCALE GENOMIC DNA]</scope>
    <source>
        <strain evidence="2 3">DSM 7029</strain>
    </source>
</reference>
<evidence type="ECO:0000259" key="1">
    <source>
        <dbReference type="PROSITE" id="PS51352"/>
    </source>
</evidence>
<dbReference type="SUPFAM" id="SSF52833">
    <property type="entry name" value="Thioredoxin-like"/>
    <property type="match status" value="1"/>
</dbReference>
<dbReference type="InterPro" id="IPR013766">
    <property type="entry name" value="Thioredoxin_domain"/>
</dbReference>
<gene>
    <name evidence="2" type="primary">trxA</name>
    <name evidence="2" type="ORF">AAW51_0754</name>
</gene>
<dbReference type="Gene3D" id="3.40.30.10">
    <property type="entry name" value="Glutaredoxin"/>
    <property type="match status" value="1"/>
</dbReference>
<dbReference type="Proteomes" id="UP000035352">
    <property type="component" value="Chromosome"/>
</dbReference>
<dbReference type="KEGG" id="pbh:AAW51_0754"/>
<dbReference type="CDD" id="cd02947">
    <property type="entry name" value="TRX_family"/>
    <property type="match status" value="1"/>
</dbReference>
<name>A0A0G3BLL0_9BURK</name>
<dbReference type="AlphaFoldDB" id="A0A0G3BLL0"/>
<dbReference type="InterPro" id="IPR036249">
    <property type="entry name" value="Thioredoxin-like_sf"/>
</dbReference>
<sequence length="109" mass="11982">MGMSTEYAAVEPARADIDALPEPIVIEFGTPWCGFCRAAQPLIEAAFQDHPGVRHLKVEDGRGRPLGRSFGVKLWPTLVFMHRGQELARVVRPSDVQAISRAFAQLPTA</sequence>
<evidence type="ECO:0000313" key="2">
    <source>
        <dbReference type="EMBL" id="AKJ27445.1"/>
    </source>
</evidence>